<dbReference type="InterPro" id="IPR011989">
    <property type="entry name" value="ARM-like"/>
</dbReference>
<dbReference type="PANTHER" id="PTHR45920:SF4">
    <property type="entry name" value="FORMIN HOMOLOGY 2 DOMAIN CONTAINING, ISOFORM I"/>
    <property type="match status" value="1"/>
</dbReference>
<dbReference type="GO" id="GO:0005856">
    <property type="term" value="C:cytoskeleton"/>
    <property type="evidence" value="ECO:0007669"/>
    <property type="project" value="TreeGrafter"/>
</dbReference>
<evidence type="ECO:0000256" key="1">
    <source>
        <dbReference type="ARBA" id="ARBA00023203"/>
    </source>
</evidence>
<feature type="domain" description="GBD/FH3" evidence="3">
    <location>
        <begin position="373"/>
        <end position="748"/>
    </location>
</feature>
<feature type="region of interest" description="Disordered" evidence="2">
    <location>
        <begin position="1"/>
        <end position="39"/>
    </location>
</feature>
<dbReference type="WBParaSite" id="MCU_005693-RK">
    <property type="protein sequence ID" value="MCU_005693-RK"/>
    <property type="gene ID" value="MCU_005693"/>
</dbReference>
<dbReference type="InterPro" id="IPR041387">
    <property type="entry name" value="FHOD1_GBD_N"/>
</dbReference>
<organism evidence="5">
    <name type="scientific">Mesocestoides corti</name>
    <name type="common">Flatworm</name>
    <dbReference type="NCBI Taxonomy" id="53468"/>
    <lineage>
        <taxon>Eukaryota</taxon>
        <taxon>Metazoa</taxon>
        <taxon>Spiralia</taxon>
        <taxon>Lophotrochozoa</taxon>
        <taxon>Platyhelminthes</taxon>
        <taxon>Cestoda</taxon>
        <taxon>Eucestoda</taxon>
        <taxon>Cyclophyllidea</taxon>
        <taxon>Mesocestoididae</taxon>
        <taxon>Mesocestoides</taxon>
    </lineage>
</organism>
<dbReference type="GO" id="GO:0030866">
    <property type="term" value="P:cortical actin cytoskeleton organization"/>
    <property type="evidence" value="ECO:0007669"/>
    <property type="project" value="TreeGrafter"/>
</dbReference>
<dbReference type="Gene3D" id="1.25.10.10">
    <property type="entry name" value="Leucine-rich Repeat Variant"/>
    <property type="match status" value="1"/>
</dbReference>
<evidence type="ECO:0000313" key="5">
    <source>
        <dbReference type="WBParaSite" id="MCU_005693-RL"/>
    </source>
</evidence>
<dbReference type="InterPro" id="IPR014768">
    <property type="entry name" value="GBD/FH3_dom"/>
</dbReference>
<feature type="compositionally biased region" description="Polar residues" evidence="2">
    <location>
        <begin position="802"/>
        <end position="812"/>
    </location>
</feature>
<dbReference type="InterPro" id="IPR056771">
    <property type="entry name" value="FH3_FHOD1-3-like"/>
</dbReference>
<name>A0A5K3F5T2_MESCO</name>
<dbReference type="Pfam" id="PF24959">
    <property type="entry name" value="FH3_FHOD1-3"/>
    <property type="match status" value="1"/>
</dbReference>
<evidence type="ECO:0000256" key="2">
    <source>
        <dbReference type="SAM" id="MobiDB-lite"/>
    </source>
</evidence>
<feature type="compositionally biased region" description="Polar residues" evidence="2">
    <location>
        <begin position="129"/>
        <end position="144"/>
    </location>
</feature>
<feature type="region of interest" description="Disordered" evidence="2">
    <location>
        <begin position="129"/>
        <end position="246"/>
    </location>
</feature>
<dbReference type="GO" id="GO:0005737">
    <property type="term" value="C:cytoplasm"/>
    <property type="evidence" value="ECO:0007669"/>
    <property type="project" value="TreeGrafter"/>
</dbReference>
<feature type="region of interest" description="Disordered" evidence="2">
    <location>
        <begin position="667"/>
        <end position="708"/>
    </location>
</feature>
<evidence type="ECO:0000313" key="4">
    <source>
        <dbReference type="WBParaSite" id="MCU_005693-RK"/>
    </source>
</evidence>
<dbReference type="AlphaFoldDB" id="A0A5K3F5T2"/>
<dbReference type="GO" id="GO:0051015">
    <property type="term" value="F:actin filament binding"/>
    <property type="evidence" value="ECO:0007669"/>
    <property type="project" value="TreeGrafter"/>
</dbReference>
<protein>
    <submittedName>
        <fullName evidence="4 5">FH2 domain-containing protein</fullName>
    </submittedName>
</protein>
<evidence type="ECO:0000259" key="3">
    <source>
        <dbReference type="PROSITE" id="PS51232"/>
    </source>
</evidence>
<feature type="region of interest" description="Disordered" evidence="2">
    <location>
        <begin position="802"/>
        <end position="832"/>
    </location>
</feature>
<sequence>MYGRDAFSSSGTRSYGSLRHGSGPLAGYTRSTTASRTGGLADRYLQTANRGSDSSKFNSFTIPSRTNELKSRYESAGGGKSDDIIIPPPEEKPRINIGGRYLQRVNSREGTGEGLPARSSWRESVYGVQYNQPTASTTPNATTLRSDRKLPEIEKKRMEQEKRVQNDKLRQQSRDEEQEEKRSRPITRRITREKDGVSVVDCDSDVHQPQAKRQDSNTKEKDTTESKPLPRQSSFKGPEVSGWKEKNRVNLRHKGETQSVQNEAQIAVNFTDFDEYLRAHLGGKVKDCPWCTYYPDTGVDDMGGEVSIVYKTKKAKELFTKMPTELQHLVVRAQKRPVGFAAIMDLCKTEKFGKEFSVESEHNFKGYNDVASMMTDFGFDMTKLENCVLQVYRFGAEQNYFGTYLDMDSTLQEQWDDVKGLSDDDSIAIVLRTKSVVRVQAIINRLYSAKGQELRRALFSLKQIFMNDKDLVHDFVTHSGLTCLVTVGSQSEHTHQNYILRALGQLILYVDGMAGVSEHPETIRWLYSLLTCKFSLVKKTALHLLSVFVGYADTNANIFVETVDDFHKSSKVNGKPWSYIIELLRNESGDVEFCRHTMLLINKVLAAVPDQETFYDITDNLEDQGMKEIADNYLKQPDADPILVEQLLIYEASLIFEDGGSTDKINLEEKSLGGLRRTPRPRRAELVGAPTDAQTSETPGKRRSKRFCSNDGAISNLDERKLHARRITDGLLVDSRRHTAELQRKTVRDLYENLVVNESPVDEEGSEEDMTVVQKCVEKETEPSSDIDENSDEHYVTIYTSKSTNGKHNSGGNHEATDKSHLDDIDHPQIKPRGLVPHALQFSSRLTDLVHKYGASAAAAAELTTETEPRL</sequence>
<accession>A0A5K3F5T2</accession>
<feature type="region of interest" description="Disordered" evidence="2">
    <location>
        <begin position="68"/>
        <end position="95"/>
    </location>
</feature>
<dbReference type="PANTHER" id="PTHR45920">
    <property type="entry name" value="FORMIN HOMOLOGY 2 DOMAIN CONTAINING, ISOFORM I"/>
    <property type="match status" value="1"/>
</dbReference>
<proteinExistence type="predicted"/>
<dbReference type="SUPFAM" id="SSF48371">
    <property type="entry name" value="ARM repeat"/>
    <property type="match status" value="1"/>
</dbReference>
<dbReference type="Pfam" id="PF18382">
    <property type="entry name" value="Formin_GBD_N"/>
    <property type="match status" value="1"/>
</dbReference>
<reference evidence="4 5" key="1">
    <citation type="submission" date="2019-11" db="UniProtKB">
        <authorList>
            <consortium name="WormBaseParasite"/>
        </authorList>
    </citation>
    <scope>IDENTIFICATION</scope>
</reference>
<dbReference type="PROSITE" id="PS51232">
    <property type="entry name" value="GBD_FH3"/>
    <property type="match status" value="1"/>
</dbReference>
<feature type="compositionally biased region" description="Basic and acidic residues" evidence="2">
    <location>
        <begin position="212"/>
        <end position="225"/>
    </location>
</feature>
<dbReference type="WBParaSite" id="MCU_005693-RL">
    <property type="protein sequence ID" value="MCU_005693-RL"/>
    <property type="gene ID" value="MCU_005693"/>
</dbReference>
<keyword evidence="1" id="KW-0009">Actin-binding</keyword>
<feature type="compositionally biased region" description="Basic and acidic residues" evidence="2">
    <location>
        <begin position="815"/>
        <end position="829"/>
    </location>
</feature>
<dbReference type="InterPro" id="IPR016024">
    <property type="entry name" value="ARM-type_fold"/>
</dbReference>
<feature type="compositionally biased region" description="Basic and acidic residues" evidence="2">
    <location>
        <begin position="145"/>
        <end position="183"/>
    </location>
</feature>